<organism evidence="19 20">
    <name type="scientific">Phaeodactylibacter xiamenensis</name>
    <dbReference type="NCBI Taxonomy" id="1524460"/>
    <lineage>
        <taxon>Bacteria</taxon>
        <taxon>Pseudomonadati</taxon>
        <taxon>Bacteroidota</taxon>
        <taxon>Saprospiria</taxon>
        <taxon>Saprospirales</taxon>
        <taxon>Haliscomenobacteraceae</taxon>
        <taxon>Phaeodactylibacter</taxon>
    </lineage>
</organism>
<evidence type="ECO:0000256" key="15">
    <source>
        <dbReference type="PIRSR" id="PIRSR006404-1"/>
    </source>
</evidence>
<dbReference type="InterPro" id="IPR000644">
    <property type="entry name" value="CBS_dom"/>
</dbReference>
<protein>
    <recommendedName>
        <fullName evidence="14">Zinc metalloprotease</fullName>
    </recommendedName>
</protein>
<evidence type="ECO:0000256" key="16">
    <source>
        <dbReference type="PIRSR" id="PIRSR006404-2"/>
    </source>
</evidence>
<evidence type="ECO:0000313" key="19">
    <source>
        <dbReference type="EMBL" id="KGE88319.1"/>
    </source>
</evidence>
<proteinExistence type="inferred from homology"/>
<dbReference type="AlphaFoldDB" id="A0A098S6Y0"/>
<dbReference type="InterPro" id="IPR016483">
    <property type="entry name" value="UCP006404_Pept_M50_CBS"/>
</dbReference>
<feature type="domain" description="CBS" evidence="17">
    <location>
        <begin position="253"/>
        <end position="306"/>
    </location>
</feature>
<dbReference type="GO" id="GO:0006508">
    <property type="term" value="P:proteolysis"/>
    <property type="evidence" value="ECO:0007669"/>
    <property type="project" value="UniProtKB-KW"/>
</dbReference>
<evidence type="ECO:0000256" key="2">
    <source>
        <dbReference type="ARBA" id="ARBA00007931"/>
    </source>
</evidence>
<feature type="binding site" evidence="16">
    <location>
        <position position="63"/>
    </location>
    <ligand>
        <name>Zn(2+)</name>
        <dbReference type="ChEBI" id="CHEBI:29105"/>
        <note>catalytic</note>
    </ligand>
</feature>
<keyword evidence="4 14" id="KW-0645">Protease</keyword>
<dbReference type="CDD" id="cd02205">
    <property type="entry name" value="CBS_pair_SF"/>
    <property type="match status" value="1"/>
</dbReference>
<dbReference type="SUPFAM" id="SSF54631">
    <property type="entry name" value="CBS-domain pair"/>
    <property type="match status" value="1"/>
</dbReference>
<dbReference type="PANTHER" id="PTHR39188:SF3">
    <property type="entry name" value="STAGE IV SPORULATION PROTEIN FB"/>
    <property type="match status" value="1"/>
</dbReference>
<name>A0A098S6Y0_9BACT</name>
<evidence type="ECO:0000259" key="18">
    <source>
        <dbReference type="Pfam" id="PF02163"/>
    </source>
</evidence>
<evidence type="ECO:0000256" key="4">
    <source>
        <dbReference type="ARBA" id="ARBA00022670"/>
    </source>
</evidence>
<evidence type="ECO:0000256" key="8">
    <source>
        <dbReference type="ARBA" id="ARBA00022801"/>
    </source>
</evidence>
<sequence length="376" mass="41881">MKGVVQIAKFFGIPVQVHWTFLLIFVWVLAKGLGEAWDWETMAWMMGFVLAIFGCVVLHEFGHALTARRYGVDTRDIILSPIGGVARLDRLPEDPVHEFMVAVAGPMVNVFIGLLLSAQPLLASEASRSKFYNFFMSLAYPNSNIFSVGLSPWDYFLFGLIFLNGILAVFNMVPAFPMDGGRVLRALLSIRLGRLKATRIATYVGQVLAVGLVAFGVWQFSIITAVIGIFVFVMAANEYKMVRFDGILSKHAVADIMRPQYTPLYTDQPLSAAFDLMQHGTERHFLVFDEWHNLTGTLGERRLVKLAKDKKLDPSSTPLSSVIRPFPDALLPTDPLDEAYGKVYWKGRGILPVFHQGKLVGVVDENGLSGLLKVKR</sequence>
<dbReference type="Proteomes" id="UP000029736">
    <property type="component" value="Unassembled WGS sequence"/>
</dbReference>
<comment type="cofactor">
    <cofactor evidence="14 16">
        <name>Zn(2+)</name>
        <dbReference type="ChEBI" id="CHEBI:29105"/>
    </cofactor>
    <text evidence="14 16">Binds 1 zinc ion per subunit.</text>
</comment>
<dbReference type="Pfam" id="PF00571">
    <property type="entry name" value="CBS"/>
    <property type="match status" value="1"/>
</dbReference>
<dbReference type="OrthoDB" id="9800627at2"/>
<gene>
    <name evidence="19" type="ORF">IX84_08925</name>
</gene>
<feature type="binding site" evidence="16">
    <location>
        <position position="59"/>
    </location>
    <ligand>
        <name>Zn(2+)</name>
        <dbReference type="ChEBI" id="CHEBI:29105"/>
        <note>catalytic</note>
    </ligand>
</feature>
<evidence type="ECO:0000313" key="20">
    <source>
        <dbReference type="Proteomes" id="UP000029736"/>
    </source>
</evidence>
<keyword evidence="7" id="KW-0677">Repeat</keyword>
<feature type="transmembrane region" description="Helical" evidence="14">
    <location>
        <begin position="42"/>
        <end position="61"/>
    </location>
</feature>
<keyword evidence="10 14" id="KW-1133">Transmembrane helix</keyword>
<dbReference type="GO" id="GO:0008237">
    <property type="term" value="F:metallopeptidase activity"/>
    <property type="evidence" value="ECO:0007669"/>
    <property type="project" value="UniProtKB-UniRule"/>
</dbReference>
<dbReference type="Gene3D" id="3.10.580.10">
    <property type="entry name" value="CBS-domain"/>
    <property type="match status" value="1"/>
</dbReference>
<dbReference type="PANTHER" id="PTHR39188">
    <property type="entry name" value="MEMBRANE-ASSOCIATED ZINC METALLOPROTEASE M50B"/>
    <property type="match status" value="1"/>
</dbReference>
<keyword evidence="20" id="KW-1185">Reference proteome</keyword>
<keyword evidence="11 14" id="KW-0482">Metalloprotease</keyword>
<dbReference type="InterPro" id="IPR008915">
    <property type="entry name" value="Peptidase_M50"/>
</dbReference>
<evidence type="ECO:0000256" key="10">
    <source>
        <dbReference type="ARBA" id="ARBA00022989"/>
    </source>
</evidence>
<comment type="caution">
    <text evidence="19">The sequence shown here is derived from an EMBL/GenBank/DDBJ whole genome shotgun (WGS) entry which is preliminary data.</text>
</comment>
<dbReference type="EMBL" id="JPOS01000019">
    <property type="protein sequence ID" value="KGE88319.1"/>
    <property type="molecule type" value="Genomic_DNA"/>
</dbReference>
<keyword evidence="8 14" id="KW-0378">Hydrolase</keyword>
<evidence type="ECO:0000256" key="11">
    <source>
        <dbReference type="ARBA" id="ARBA00023049"/>
    </source>
</evidence>
<dbReference type="GO" id="GO:0046872">
    <property type="term" value="F:metal ion binding"/>
    <property type="evidence" value="ECO:0007669"/>
    <property type="project" value="UniProtKB-UniRule"/>
</dbReference>
<evidence type="ECO:0000256" key="5">
    <source>
        <dbReference type="ARBA" id="ARBA00022692"/>
    </source>
</evidence>
<keyword evidence="3 14" id="KW-1003">Cell membrane</keyword>
<comment type="similarity">
    <text evidence="2 14">Belongs to the peptidase M50B family.</text>
</comment>
<dbReference type="GO" id="GO:0005886">
    <property type="term" value="C:plasma membrane"/>
    <property type="evidence" value="ECO:0007669"/>
    <property type="project" value="UniProtKB-SubCell"/>
</dbReference>
<evidence type="ECO:0000256" key="6">
    <source>
        <dbReference type="ARBA" id="ARBA00022723"/>
    </source>
</evidence>
<dbReference type="PIRSF" id="PIRSF006404">
    <property type="entry name" value="UCP006404_Pept_M50_CBS"/>
    <property type="match status" value="1"/>
</dbReference>
<evidence type="ECO:0000256" key="12">
    <source>
        <dbReference type="ARBA" id="ARBA00023122"/>
    </source>
</evidence>
<feature type="transmembrane region" description="Helical" evidence="14">
    <location>
        <begin position="221"/>
        <end position="239"/>
    </location>
</feature>
<evidence type="ECO:0000256" key="1">
    <source>
        <dbReference type="ARBA" id="ARBA00004651"/>
    </source>
</evidence>
<feature type="transmembrane region" description="Helical" evidence="14">
    <location>
        <begin position="7"/>
        <end position="30"/>
    </location>
</feature>
<dbReference type="InterPro" id="IPR046342">
    <property type="entry name" value="CBS_dom_sf"/>
</dbReference>
<keyword evidence="9 14" id="KW-0862">Zinc</keyword>
<keyword evidence="6 14" id="KW-0479">Metal-binding</keyword>
<accession>A0A098S6Y0</accession>
<feature type="active site" evidence="15">
    <location>
        <position position="60"/>
    </location>
</feature>
<keyword evidence="13 14" id="KW-0472">Membrane</keyword>
<evidence type="ECO:0000256" key="7">
    <source>
        <dbReference type="ARBA" id="ARBA00022737"/>
    </source>
</evidence>
<dbReference type="RefSeq" id="WP_044218853.1">
    <property type="nucleotide sequence ID" value="NZ_JBKAGJ010000017.1"/>
</dbReference>
<evidence type="ECO:0000256" key="14">
    <source>
        <dbReference type="PIRNR" id="PIRNR006404"/>
    </source>
</evidence>
<evidence type="ECO:0000259" key="17">
    <source>
        <dbReference type="Pfam" id="PF00571"/>
    </source>
</evidence>
<keyword evidence="5 14" id="KW-0812">Transmembrane</keyword>
<evidence type="ECO:0000256" key="13">
    <source>
        <dbReference type="ARBA" id="ARBA00023136"/>
    </source>
</evidence>
<feature type="binding site" evidence="16">
    <location>
        <position position="179"/>
    </location>
    <ligand>
        <name>Zn(2+)</name>
        <dbReference type="ChEBI" id="CHEBI:29105"/>
        <note>catalytic</note>
    </ligand>
</feature>
<reference evidence="19 20" key="1">
    <citation type="journal article" date="2014" name="Int. J. Syst. Evol. Microbiol.">
        <title>Phaeodactylibacter xiamenensis gen. nov., sp. nov., a member of the family Saprospiraceae isolated from the marine alga Phaeodactylum tricornutum.</title>
        <authorList>
            <person name="Chen Z.Jr."/>
            <person name="Lei X."/>
            <person name="Lai Q."/>
            <person name="Li Y."/>
            <person name="Zhang B."/>
            <person name="Zhang J."/>
            <person name="Zhang H."/>
            <person name="Yang L."/>
            <person name="Zheng W."/>
            <person name="Tian Y."/>
            <person name="Yu Z."/>
            <person name="Xu H.Jr."/>
            <person name="Zheng T."/>
        </authorList>
    </citation>
    <scope>NUCLEOTIDE SEQUENCE [LARGE SCALE GENOMIC DNA]</scope>
    <source>
        <strain evidence="19 20">KD52</strain>
    </source>
</reference>
<keyword evidence="12" id="KW-0129">CBS domain</keyword>
<dbReference type="STRING" id="1524460.IX84_08925"/>
<feature type="domain" description="Peptidase M50" evidence="18">
    <location>
        <begin position="48"/>
        <end position="210"/>
    </location>
</feature>
<evidence type="ECO:0000256" key="9">
    <source>
        <dbReference type="ARBA" id="ARBA00022833"/>
    </source>
</evidence>
<feature type="transmembrane region" description="Helical" evidence="14">
    <location>
        <begin position="155"/>
        <end position="176"/>
    </location>
</feature>
<evidence type="ECO:0000256" key="3">
    <source>
        <dbReference type="ARBA" id="ARBA00022475"/>
    </source>
</evidence>
<comment type="subcellular location">
    <subcellularLocation>
        <location evidence="1 14">Cell membrane</location>
        <topology evidence="1 14">Multi-pass membrane protein</topology>
    </subcellularLocation>
</comment>
<feature type="transmembrane region" description="Helical" evidence="14">
    <location>
        <begin position="99"/>
        <end position="122"/>
    </location>
</feature>
<dbReference type="Pfam" id="PF02163">
    <property type="entry name" value="Peptidase_M50"/>
    <property type="match status" value="1"/>
</dbReference>
<dbReference type="CDD" id="cd06164">
    <property type="entry name" value="S2P-M50_SpoIVFB_CBS"/>
    <property type="match status" value="1"/>
</dbReference>